<dbReference type="Pfam" id="PF00239">
    <property type="entry name" value="Resolvase"/>
    <property type="match status" value="1"/>
</dbReference>
<dbReference type="EMBL" id="RBKT01000001">
    <property type="protein sequence ID" value="RKR92869.1"/>
    <property type="molecule type" value="Genomic_DNA"/>
</dbReference>
<dbReference type="Pfam" id="PF07508">
    <property type="entry name" value="Recombinase"/>
    <property type="match status" value="1"/>
</dbReference>
<dbReference type="InterPro" id="IPR038109">
    <property type="entry name" value="DNA_bind_recomb_sf"/>
</dbReference>
<dbReference type="InterPro" id="IPR006119">
    <property type="entry name" value="Resolv_N"/>
</dbReference>
<dbReference type="RefSeq" id="WP_147457257.1">
    <property type="nucleotide sequence ID" value="NZ_RBKT01000001.1"/>
</dbReference>
<evidence type="ECO:0000313" key="4">
    <source>
        <dbReference type="Proteomes" id="UP000277671"/>
    </source>
</evidence>
<dbReference type="GO" id="GO:0000150">
    <property type="term" value="F:DNA strand exchange activity"/>
    <property type="evidence" value="ECO:0007669"/>
    <property type="project" value="InterPro"/>
</dbReference>
<name>A0A495JXE7_9ACTN</name>
<dbReference type="SMART" id="SM00857">
    <property type="entry name" value="Resolvase"/>
    <property type="match status" value="1"/>
</dbReference>
<accession>A0A495JXE7</accession>
<organism evidence="3 4">
    <name type="scientific">Micromonospora pisi</name>
    <dbReference type="NCBI Taxonomy" id="589240"/>
    <lineage>
        <taxon>Bacteria</taxon>
        <taxon>Bacillati</taxon>
        <taxon>Actinomycetota</taxon>
        <taxon>Actinomycetes</taxon>
        <taxon>Micromonosporales</taxon>
        <taxon>Micromonosporaceae</taxon>
        <taxon>Micromonospora</taxon>
    </lineage>
</organism>
<proteinExistence type="predicted"/>
<evidence type="ECO:0000259" key="2">
    <source>
        <dbReference type="PROSITE" id="PS51737"/>
    </source>
</evidence>
<dbReference type="Proteomes" id="UP000277671">
    <property type="component" value="Unassembled WGS sequence"/>
</dbReference>
<gene>
    <name evidence="3" type="ORF">BDK92_7351</name>
</gene>
<dbReference type="PANTHER" id="PTHR30461">
    <property type="entry name" value="DNA-INVERTASE FROM LAMBDOID PROPHAGE"/>
    <property type="match status" value="1"/>
</dbReference>
<dbReference type="InterPro" id="IPR011109">
    <property type="entry name" value="DNA_bind_recombinase_dom"/>
</dbReference>
<sequence>MSPRATGRPALHAVTTLTAVLYTRVSMDRRGRRKSVLEQDKDARAVVADEGWSLPDDACFTDNNRSASRFATRPRVGWDALLEYLATHPVHVLIVWEVSRAERKLGPWVAVLDLCRDRKILIHVLKDQETYDPCKTRDRKSLAQDGLNAESETELLSERIRRDKRNAAANGRPAGIVPYGYMREYDGHGHYLRQVPHPGQVEVLRWMAERVDRGTPLRRIARILNERRATARREAWERAREIGATDRPWGERWKAVRDVVTAGRVWDAPRGGEWSHSQVRVTLLRRTYIAERVHQGEVIGPAKWPGLIDEDRFLRIRGRLLDPARRNGDDNSLTYQLSGGALCGVCRSPLRPQARINYRCEKSGCMAVAAKVRDLDPAVDRFILARLRQEDAAPVFATQSSDAALEEARRTERELQAELDEYYDLAGARRLSPAGLAAMEARLRPQIEAAARRVRELSVPAVLRGLDPIKLADTWPDNPVYIRREVIVALAEIVLSPTGKGFRFSVQRLAQSRWRGDELTWGERWELAG</sequence>
<dbReference type="Gene3D" id="3.90.1750.20">
    <property type="entry name" value="Putative Large Serine Recombinase, Chain B, Domain 2"/>
    <property type="match status" value="1"/>
</dbReference>
<dbReference type="PROSITE" id="PS51737">
    <property type="entry name" value="RECOMBINASE_DNA_BIND"/>
    <property type="match status" value="1"/>
</dbReference>
<dbReference type="OrthoDB" id="4500247at2"/>
<feature type="domain" description="Resolvase/invertase-type recombinase catalytic" evidence="1">
    <location>
        <begin position="18"/>
        <end position="171"/>
    </location>
</feature>
<dbReference type="CDD" id="cd00338">
    <property type="entry name" value="Ser_Recombinase"/>
    <property type="match status" value="1"/>
</dbReference>
<dbReference type="SUPFAM" id="SSF53041">
    <property type="entry name" value="Resolvase-like"/>
    <property type="match status" value="1"/>
</dbReference>
<feature type="domain" description="Recombinase" evidence="2">
    <location>
        <begin position="178"/>
        <end position="327"/>
    </location>
</feature>
<dbReference type="PROSITE" id="PS51736">
    <property type="entry name" value="RECOMBINASES_3"/>
    <property type="match status" value="1"/>
</dbReference>
<evidence type="ECO:0000313" key="3">
    <source>
        <dbReference type="EMBL" id="RKR92869.1"/>
    </source>
</evidence>
<dbReference type="AlphaFoldDB" id="A0A495JXE7"/>
<dbReference type="InterPro" id="IPR036162">
    <property type="entry name" value="Resolvase-like_N_sf"/>
</dbReference>
<protein>
    <submittedName>
        <fullName evidence="3">DNA invertase Pin-like site-specific DNA recombinase</fullName>
    </submittedName>
</protein>
<dbReference type="Gene3D" id="3.40.50.1390">
    <property type="entry name" value="Resolvase, N-terminal catalytic domain"/>
    <property type="match status" value="1"/>
</dbReference>
<comment type="caution">
    <text evidence="3">The sequence shown here is derived from an EMBL/GenBank/DDBJ whole genome shotgun (WGS) entry which is preliminary data.</text>
</comment>
<dbReference type="InterPro" id="IPR050639">
    <property type="entry name" value="SSR_resolvase"/>
</dbReference>
<evidence type="ECO:0000259" key="1">
    <source>
        <dbReference type="PROSITE" id="PS51736"/>
    </source>
</evidence>
<dbReference type="GO" id="GO:0003677">
    <property type="term" value="F:DNA binding"/>
    <property type="evidence" value="ECO:0007669"/>
    <property type="project" value="InterPro"/>
</dbReference>
<reference evidence="3 4" key="1">
    <citation type="submission" date="2018-10" db="EMBL/GenBank/DDBJ databases">
        <title>Sequencing the genomes of 1000 actinobacteria strains.</title>
        <authorList>
            <person name="Klenk H.-P."/>
        </authorList>
    </citation>
    <scope>NUCLEOTIDE SEQUENCE [LARGE SCALE GENOMIC DNA]</scope>
    <source>
        <strain evidence="3 4">DSM 45175</strain>
    </source>
</reference>
<dbReference type="PANTHER" id="PTHR30461:SF23">
    <property type="entry name" value="DNA RECOMBINASE-RELATED"/>
    <property type="match status" value="1"/>
</dbReference>
<keyword evidence="4" id="KW-1185">Reference proteome</keyword>